<evidence type="ECO:0000313" key="2">
    <source>
        <dbReference type="Proteomes" id="UP001054945"/>
    </source>
</evidence>
<proteinExistence type="predicted"/>
<protein>
    <submittedName>
        <fullName evidence="1">Uncharacterized protein</fullName>
    </submittedName>
</protein>
<accession>A0AAV4UHM9</accession>
<gene>
    <name evidence="1" type="ORF">CEXT_274871</name>
</gene>
<evidence type="ECO:0000313" key="1">
    <source>
        <dbReference type="EMBL" id="GIY57246.1"/>
    </source>
</evidence>
<name>A0AAV4UHM9_CAEEX</name>
<keyword evidence="2" id="KW-1185">Reference proteome</keyword>
<sequence>MASRVSSPVEELHSLYQAFILTRLLSFKAKILRIQIPKRLSTWLCYKISSQQSFSSSGHLSLTSQAGIGCCGSSGNLGGRFTVGSFVWGGGFKTSSQHSLSSSDVSSFSVSQACNGGRGIFGNRGGRFTVGSFIWGGGILFLGFKTSSQHSLSSSGVSSFSVSQAGNGCRGIFGNRGGRFTVGSFIWGGGILF</sequence>
<dbReference type="Proteomes" id="UP001054945">
    <property type="component" value="Unassembled WGS sequence"/>
</dbReference>
<dbReference type="EMBL" id="BPLR01012871">
    <property type="protein sequence ID" value="GIY57246.1"/>
    <property type="molecule type" value="Genomic_DNA"/>
</dbReference>
<reference evidence="1 2" key="1">
    <citation type="submission" date="2021-06" db="EMBL/GenBank/DDBJ databases">
        <title>Caerostris extrusa draft genome.</title>
        <authorList>
            <person name="Kono N."/>
            <person name="Arakawa K."/>
        </authorList>
    </citation>
    <scope>NUCLEOTIDE SEQUENCE [LARGE SCALE GENOMIC DNA]</scope>
</reference>
<dbReference type="AlphaFoldDB" id="A0AAV4UHM9"/>
<comment type="caution">
    <text evidence="1">The sequence shown here is derived from an EMBL/GenBank/DDBJ whole genome shotgun (WGS) entry which is preliminary data.</text>
</comment>
<organism evidence="1 2">
    <name type="scientific">Caerostris extrusa</name>
    <name type="common">Bark spider</name>
    <name type="synonym">Caerostris bankana</name>
    <dbReference type="NCBI Taxonomy" id="172846"/>
    <lineage>
        <taxon>Eukaryota</taxon>
        <taxon>Metazoa</taxon>
        <taxon>Ecdysozoa</taxon>
        <taxon>Arthropoda</taxon>
        <taxon>Chelicerata</taxon>
        <taxon>Arachnida</taxon>
        <taxon>Araneae</taxon>
        <taxon>Araneomorphae</taxon>
        <taxon>Entelegynae</taxon>
        <taxon>Araneoidea</taxon>
        <taxon>Araneidae</taxon>
        <taxon>Caerostris</taxon>
    </lineage>
</organism>